<dbReference type="HOGENOM" id="CLU_330675_0_0_1"/>
<dbReference type="SMART" id="SM00066">
    <property type="entry name" value="GAL4"/>
    <property type="match status" value="1"/>
</dbReference>
<dbReference type="GO" id="GO:0016020">
    <property type="term" value="C:membrane"/>
    <property type="evidence" value="ECO:0007669"/>
    <property type="project" value="UniProtKB-SubCell"/>
</dbReference>
<comment type="subcellular location">
    <subcellularLocation>
        <location evidence="1">Membrane</location>
        <topology evidence="1">Multi-pass membrane protein</topology>
    </subcellularLocation>
</comment>
<dbReference type="GeneID" id="27718427"/>
<evidence type="ECO:0000256" key="8">
    <source>
        <dbReference type="SAM" id="Phobius"/>
    </source>
</evidence>
<dbReference type="InterPro" id="IPR036864">
    <property type="entry name" value="Zn2-C6_fun-type_DNA-bd_sf"/>
</dbReference>
<feature type="transmembrane region" description="Helical" evidence="8">
    <location>
        <begin position="199"/>
        <end position="222"/>
    </location>
</feature>
<dbReference type="CDD" id="cd00067">
    <property type="entry name" value="GAL4"/>
    <property type="match status" value="1"/>
</dbReference>
<evidence type="ECO:0000259" key="9">
    <source>
        <dbReference type="PROSITE" id="PS50048"/>
    </source>
</evidence>
<keyword evidence="6" id="KW-0539">Nucleus</keyword>
<keyword evidence="2" id="KW-0813">Transport</keyword>
<evidence type="ECO:0000256" key="1">
    <source>
        <dbReference type="ARBA" id="ARBA00004141"/>
    </source>
</evidence>
<dbReference type="VEuPathDB" id="FungiDB:SAPIO_CDS0275"/>
<keyword evidence="4 8" id="KW-1133">Transmembrane helix</keyword>
<dbReference type="OrthoDB" id="2962993at2759"/>
<dbReference type="SUPFAM" id="SSF103473">
    <property type="entry name" value="MFS general substrate transporter"/>
    <property type="match status" value="1"/>
</dbReference>
<dbReference type="FunFam" id="1.20.1250.20:FF:000034">
    <property type="entry name" value="MFS general substrate transporter"/>
    <property type="match status" value="1"/>
</dbReference>
<dbReference type="Gene3D" id="4.10.240.10">
    <property type="entry name" value="Zn(2)-C6 fungal-type DNA-binding domain"/>
    <property type="match status" value="1"/>
</dbReference>
<dbReference type="PANTHER" id="PTHR43791">
    <property type="entry name" value="PERMEASE-RELATED"/>
    <property type="match status" value="1"/>
</dbReference>
<dbReference type="Pfam" id="PF07690">
    <property type="entry name" value="MFS_1"/>
    <property type="match status" value="1"/>
</dbReference>
<feature type="transmembrane region" description="Helical" evidence="8">
    <location>
        <begin position="371"/>
        <end position="396"/>
    </location>
</feature>
<evidence type="ECO:0000256" key="4">
    <source>
        <dbReference type="ARBA" id="ARBA00022989"/>
    </source>
</evidence>
<evidence type="ECO:0000256" key="5">
    <source>
        <dbReference type="ARBA" id="ARBA00023136"/>
    </source>
</evidence>
<proteinExistence type="predicted"/>
<protein>
    <recommendedName>
        <fullName evidence="9">Zn(2)-C6 fungal-type domain-containing protein</fullName>
    </recommendedName>
</protein>
<name>A0A084GHW6_PSEDA</name>
<feature type="transmembrane region" description="Helical" evidence="8">
    <location>
        <begin position="303"/>
        <end position="322"/>
    </location>
</feature>
<dbReference type="SUPFAM" id="SSF57701">
    <property type="entry name" value="Zn2/Cys6 DNA-binding domain"/>
    <property type="match status" value="1"/>
</dbReference>
<feature type="transmembrane region" description="Helical" evidence="8">
    <location>
        <begin position="143"/>
        <end position="162"/>
    </location>
</feature>
<dbReference type="Gene3D" id="1.20.1250.20">
    <property type="entry name" value="MFS general substrate transporter like domains"/>
    <property type="match status" value="1"/>
</dbReference>
<feature type="compositionally biased region" description="Polar residues" evidence="7">
    <location>
        <begin position="1"/>
        <end position="17"/>
    </location>
</feature>
<dbReference type="GO" id="GO:0008270">
    <property type="term" value="F:zinc ion binding"/>
    <property type="evidence" value="ECO:0007669"/>
    <property type="project" value="InterPro"/>
</dbReference>
<feature type="region of interest" description="Disordered" evidence="7">
    <location>
        <begin position="1"/>
        <end position="23"/>
    </location>
</feature>
<dbReference type="RefSeq" id="XP_016646727.1">
    <property type="nucleotide sequence ID" value="XM_016783094.1"/>
</dbReference>
<keyword evidence="3 8" id="KW-0812">Transmembrane</keyword>
<keyword evidence="5 8" id="KW-0472">Membrane</keyword>
<dbReference type="PROSITE" id="PS50048">
    <property type="entry name" value="ZN2_CY6_FUNGAL_2"/>
    <property type="match status" value="1"/>
</dbReference>
<evidence type="ECO:0000256" key="3">
    <source>
        <dbReference type="ARBA" id="ARBA00022692"/>
    </source>
</evidence>
<feature type="domain" description="Zn(2)-C6 fungal-type" evidence="9">
    <location>
        <begin position="404"/>
        <end position="430"/>
    </location>
</feature>
<dbReference type="Pfam" id="PF00172">
    <property type="entry name" value="Zn_clus"/>
    <property type="match status" value="1"/>
</dbReference>
<dbReference type="InterPro" id="IPR036259">
    <property type="entry name" value="MFS_trans_sf"/>
</dbReference>
<feature type="transmembrane region" description="Helical" evidence="8">
    <location>
        <begin position="234"/>
        <end position="255"/>
    </location>
</feature>
<keyword evidence="11" id="KW-1185">Reference proteome</keyword>
<feature type="transmembrane region" description="Helical" evidence="8">
    <location>
        <begin position="342"/>
        <end position="359"/>
    </location>
</feature>
<feature type="transmembrane region" description="Helical" evidence="8">
    <location>
        <begin position="168"/>
        <end position="187"/>
    </location>
</feature>
<dbReference type="GO" id="GO:0000981">
    <property type="term" value="F:DNA-binding transcription factor activity, RNA polymerase II-specific"/>
    <property type="evidence" value="ECO:0007669"/>
    <property type="project" value="InterPro"/>
</dbReference>
<gene>
    <name evidence="10" type="ORF">SAPIO_CDS0275</name>
</gene>
<sequence>MQSPTTQRKGSSDQIQTAPEHDNPSVIDEKLEKVVQIGEIRVLGLDAEDEEFYVNFGEERRKKLVHRIDIRLAPMLAILYLISNLDRTNIGNANIEGLSEDLGLTGVQYNTALSILFVTYVGFEVPSNMILKKFTRPSQYIGIIVTCWGIVMTLTGVVQNYAGLVACRLLLGLFEAGFYPAAIYISSTWYRAQELSTRIAYLYLTSALASAFSGLLAAAIAGMDGVGGYAGWRWIFLLEGIGTVVLGVMCFFLLLDSPRLSKWLTPEEVRYLEIQQFIQDGGEFGKRSNQATWKVLRATLLDWKLYGTSLLLFVNITAGYGVKLTMPAIIKGMGFKNRNAQLLTAPPYLVGALSTIVSSKISDRFFKRMPFVVIPWMIFIIGYASAVLFSFLYQFVDHDTAIACRRRKQKCDLTYPQCSNCEAAKVVCMSYNSVKRQEVPRNYFENLEAQVERLKKELHELRSRTPGGQHTADTDTPGAVPVPDSSSQDQHDLVKSLALVVLEPADQPRFLDRADILASVQAAYLASGDNSATLSRAARKDLFVSFMVFAISLCGLQSGSAGRESEGCYHSAIQYLDSAISYSESDTETLRNILLLAQLESEIKHVLYRHQKWTSLAFPRPDYALWIEDIKPRLEEWRASIPPLQNAHPESIYAFASWWDAIYNNTLMLLHRPTPVMPEPSIESLRVSFGAAVKLISCIRSLQRERRLDMAWLWAQRLFVAGLTLIYTIWNSDELRNAHAPEEIVNSAQTCATTLAVLTERFPAAAGCRDALETLVSATVKAFFAPRNPVFTGSNESQPSHSAIPGSVFQQPDLGISLDEMYSMFLGDTFRMGQGVSSTTGWFGCVDDIAFDFRDPSTEWEVSLGNN</sequence>
<dbReference type="InterPro" id="IPR011701">
    <property type="entry name" value="MFS"/>
</dbReference>
<dbReference type="EMBL" id="JOWA01000011">
    <property type="protein sequence ID" value="KEZ46928.1"/>
    <property type="molecule type" value="Genomic_DNA"/>
</dbReference>
<organism evidence="10 11">
    <name type="scientific">Pseudallescheria apiosperma</name>
    <name type="common">Scedosporium apiospermum</name>
    <dbReference type="NCBI Taxonomy" id="563466"/>
    <lineage>
        <taxon>Eukaryota</taxon>
        <taxon>Fungi</taxon>
        <taxon>Dikarya</taxon>
        <taxon>Ascomycota</taxon>
        <taxon>Pezizomycotina</taxon>
        <taxon>Sordariomycetes</taxon>
        <taxon>Hypocreomycetidae</taxon>
        <taxon>Microascales</taxon>
        <taxon>Microascaceae</taxon>
        <taxon>Scedosporium</taxon>
    </lineage>
</organism>
<dbReference type="Proteomes" id="UP000028545">
    <property type="component" value="Unassembled WGS sequence"/>
</dbReference>
<evidence type="ECO:0000256" key="2">
    <source>
        <dbReference type="ARBA" id="ARBA00022448"/>
    </source>
</evidence>
<reference evidence="10 11" key="1">
    <citation type="journal article" date="2014" name="Genome Announc.">
        <title>Draft genome sequence of the pathogenic fungus Scedosporium apiospermum.</title>
        <authorList>
            <person name="Vandeputte P."/>
            <person name="Ghamrawi S."/>
            <person name="Rechenmann M."/>
            <person name="Iltis A."/>
            <person name="Giraud S."/>
            <person name="Fleury M."/>
            <person name="Thornton C."/>
            <person name="Delhaes L."/>
            <person name="Meyer W."/>
            <person name="Papon N."/>
            <person name="Bouchara J.P."/>
        </authorList>
    </citation>
    <scope>NUCLEOTIDE SEQUENCE [LARGE SCALE GENOMIC DNA]</scope>
    <source>
        <strain evidence="10 11">IHEM 14462</strain>
    </source>
</reference>
<evidence type="ECO:0000256" key="7">
    <source>
        <dbReference type="SAM" id="MobiDB-lite"/>
    </source>
</evidence>
<feature type="region of interest" description="Disordered" evidence="7">
    <location>
        <begin position="463"/>
        <end position="487"/>
    </location>
</feature>
<dbReference type="AlphaFoldDB" id="A0A084GHW6"/>
<accession>A0A084GHW6</accession>
<dbReference type="InterPro" id="IPR001138">
    <property type="entry name" value="Zn2Cys6_DnaBD"/>
</dbReference>
<evidence type="ECO:0000313" key="11">
    <source>
        <dbReference type="Proteomes" id="UP000028545"/>
    </source>
</evidence>
<dbReference type="KEGG" id="sapo:SAPIO_CDS0275"/>
<comment type="caution">
    <text evidence="10">The sequence shown here is derived from an EMBL/GenBank/DDBJ whole genome shotgun (WGS) entry which is preliminary data.</text>
</comment>
<evidence type="ECO:0000313" key="10">
    <source>
        <dbReference type="EMBL" id="KEZ46928.1"/>
    </source>
</evidence>
<dbReference type="GO" id="GO:0022857">
    <property type="term" value="F:transmembrane transporter activity"/>
    <property type="evidence" value="ECO:0007669"/>
    <property type="project" value="InterPro"/>
</dbReference>
<dbReference type="CDD" id="cd12148">
    <property type="entry name" value="fungal_TF_MHR"/>
    <property type="match status" value="1"/>
</dbReference>
<dbReference type="PANTHER" id="PTHR43791:SF54">
    <property type="entry name" value="MAJOR FACILITATOR SUPERFAMILY (MFS) PROFILE DOMAIN-CONTAINING PROTEIN-RELATED"/>
    <property type="match status" value="1"/>
</dbReference>
<evidence type="ECO:0000256" key="6">
    <source>
        <dbReference type="ARBA" id="ARBA00023242"/>
    </source>
</evidence>